<evidence type="ECO:0000256" key="12">
    <source>
        <dbReference type="HAMAP-Rule" id="MF_00418"/>
    </source>
</evidence>
<gene>
    <name evidence="12" type="primary">dapA</name>
    <name evidence="14" type="ORF">JHL18_01260</name>
</gene>
<sequence>MSLFKGSGVAIVTPFTENGVDFKKLEELLEWHIANKTDAIVVCGTTGEASTMTESEKKETIKFTVDVVKKRIPVIAGTGTNNTAYSIEMSKWAESIGVDGLLIITPYYNKTSQRGLIEHFKAIDNAVNTPIVLYNVPARTNVNISPDVLLKLTELKNVVAVKEASGDLSQIAKIKSICGDKIDIYSGNDDQIIPILSLGGIGVISVLANVIPKEVHDMCEFFLAGEIKEALALQIGTLELANTLFIEPNPIPVKTALNLMNCNVGPLRLPLYKMEGENLDKLSNVLRKHNLIK</sequence>
<dbReference type="HAMAP" id="MF_00418">
    <property type="entry name" value="DapA"/>
    <property type="match status" value="1"/>
</dbReference>
<accession>A0ABS1EIS6</accession>
<dbReference type="InterPro" id="IPR020625">
    <property type="entry name" value="Schiff_base-form_aldolases_AS"/>
</dbReference>
<comment type="subunit">
    <text evidence="12">Homotetramer; dimer of dimers.</text>
</comment>
<evidence type="ECO:0000256" key="4">
    <source>
        <dbReference type="ARBA" id="ARBA00012086"/>
    </source>
</evidence>
<keyword evidence="9 12" id="KW-0456">Lyase</keyword>
<dbReference type="RefSeq" id="WP_200265820.1">
    <property type="nucleotide sequence ID" value="NZ_JAENHN010000006.1"/>
</dbReference>
<protein>
    <recommendedName>
        <fullName evidence="4 12">4-hydroxy-tetrahydrodipicolinate synthase</fullName>
        <shortName evidence="12">HTPA synthase</shortName>
        <ecNumber evidence="4 12">4.3.3.7</ecNumber>
    </recommendedName>
</protein>
<keyword evidence="7 12" id="KW-0220">Diaminopimelate biosynthesis</keyword>
<name>A0ABS1EIS6_9CLOT</name>
<feature type="site" description="Part of a proton relay during catalysis" evidence="12">
    <location>
        <position position="45"/>
    </location>
</feature>
<dbReference type="InterPro" id="IPR002220">
    <property type="entry name" value="DapA-like"/>
</dbReference>
<dbReference type="EC" id="4.3.3.7" evidence="4 12"/>
<dbReference type="GO" id="GO:0008840">
    <property type="term" value="F:4-hydroxy-tetrahydrodipicolinate synthase activity"/>
    <property type="evidence" value="ECO:0007669"/>
    <property type="project" value="UniProtKB-EC"/>
</dbReference>
<keyword evidence="8 12" id="KW-0457">Lysine biosynthesis</keyword>
<dbReference type="EMBL" id="JAENHN010000006">
    <property type="protein sequence ID" value="MBK1809272.1"/>
    <property type="molecule type" value="Genomic_DNA"/>
</dbReference>
<evidence type="ECO:0000256" key="8">
    <source>
        <dbReference type="ARBA" id="ARBA00023154"/>
    </source>
</evidence>
<feature type="active site" description="Schiff-base intermediate with substrate" evidence="12">
    <location>
        <position position="162"/>
    </location>
</feature>
<evidence type="ECO:0000256" key="2">
    <source>
        <dbReference type="ARBA" id="ARBA00005120"/>
    </source>
</evidence>
<dbReference type="SUPFAM" id="SSF51569">
    <property type="entry name" value="Aldolase"/>
    <property type="match status" value="1"/>
</dbReference>
<dbReference type="NCBIfam" id="TIGR00674">
    <property type="entry name" value="dapA"/>
    <property type="match status" value="1"/>
</dbReference>
<reference evidence="15" key="1">
    <citation type="submission" date="2021-01" db="EMBL/GenBank/DDBJ databases">
        <title>Genome public.</title>
        <authorList>
            <person name="Liu C."/>
            <person name="Sun Q."/>
        </authorList>
    </citation>
    <scope>NUCLEOTIDE SEQUENCE [LARGE SCALE GENOMIC DNA]</scope>
    <source>
        <strain evidence="15">YIM B02505</strain>
    </source>
</reference>
<evidence type="ECO:0000313" key="15">
    <source>
        <dbReference type="Proteomes" id="UP000596739"/>
    </source>
</evidence>
<keyword evidence="5 12" id="KW-0963">Cytoplasm</keyword>
<evidence type="ECO:0000256" key="10">
    <source>
        <dbReference type="ARBA" id="ARBA00023270"/>
    </source>
</evidence>
<evidence type="ECO:0000256" key="13">
    <source>
        <dbReference type="PIRNR" id="PIRNR001365"/>
    </source>
</evidence>
<comment type="function">
    <text evidence="1 12">Catalyzes the condensation of (S)-aspartate-beta-semialdehyde [(S)-ASA] and pyruvate to 4-hydroxy-tetrahydrodipicolinate (HTPA).</text>
</comment>
<dbReference type="PRINTS" id="PR00146">
    <property type="entry name" value="DHPICSNTHASE"/>
</dbReference>
<dbReference type="PROSITE" id="PS00666">
    <property type="entry name" value="DHDPS_2"/>
    <property type="match status" value="1"/>
</dbReference>
<comment type="pathway">
    <text evidence="2 12">Amino-acid biosynthesis; L-lysine biosynthesis via DAP pathway; (S)-tetrahydrodipicolinate from L-aspartate: step 3/4.</text>
</comment>
<dbReference type="Gene3D" id="3.20.20.70">
    <property type="entry name" value="Aldolase class I"/>
    <property type="match status" value="1"/>
</dbReference>
<keyword evidence="10 12" id="KW-0704">Schiff base</keyword>
<dbReference type="PANTHER" id="PTHR12128:SF66">
    <property type="entry name" value="4-HYDROXY-2-OXOGLUTARATE ALDOLASE, MITOCHONDRIAL"/>
    <property type="match status" value="1"/>
</dbReference>
<dbReference type="CDD" id="cd00950">
    <property type="entry name" value="DHDPS"/>
    <property type="match status" value="1"/>
</dbReference>
<proteinExistence type="inferred from homology"/>
<dbReference type="InterPro" id="IPR020624">
    <property type="entry name" value="Schiff_base-form_aldolases_CS"/>
</dbReference>
<evidence type="ECO:0000256" key="11">
    <source>
        <dbReference type="ARBA" id="ARBA00047836"/>
    </source>
</evidence>
<comment type="caution">
    <text evidence="12">Was originally thought to be a dihydrodipicolinate synthase (DHDPS), catalyzing the condensation of (S)-aspartate-beta-semialdehyde [(S)-ASA] and pyruvate to dihydrodipicolinate (DHDP). However, it was shown in E.coli that the product of the enzymatic reaction is not dihydrodipicolinate but in fact (4S)-4-hydroxy-2,3,4,5-tetrahydro-(2S)-dipicolinic acid (HTPA), and that the consecutive dehydration reaction leading to DHDP is not spontaneous but catalyzed by DapB.</text>
</comment>
<evidence type="ECO:0000256" key="1">
    <source>
        <dbReference type="ARBA" id="ARBA00003294"/>
    </source>
</evidence>
<dbReference type="PANTHER" id="PTHR12128">
    <property type="entry name" value="DIHYDRODIPICOLINATE SYNTHASE"/>
    <property type="match status" value="1"/>
</dbReference>
<dbReference type="PIRSF" id="PIRSF001365">
    <property type="entry name" value="DHDPS"/>
    <property type="match status" value="1"/>
</dbReference>
<keyword evidence="6 12" id="KW-0028">Amino-acid biosynthesis</keyword>
<organism evidence="14 15">
    <name type="scientific">Clostridium yunnanense</name>
    <dbReference type="NCBI Taxonomy" id="2800325"/>
    <lineage>
        <taxon>Bacteria</taxon>
        <taxon>Bacillati</taxon>
        <taxon>Bacillota</taxon>
        <taxon>Clostridia</taxon>
        <taxon>Eubacteriales</taxon>
        <taxon>Clostridiaceae</taxon>
        <taxon>Clostridium</taxon>
    </lineage>
</organism>
<keyword evidence="15" id="KW-1185">Reference proteome</keyword>
<evidence type="ECO:0000256" key="7">
    <source>
        <dbReference type="ARBA" id="ARBA00022915"/>
    </source>
</evidence>
<dbReference type="SMART" id="SM01130">
    <property type="entry name" value="DHDPS"/>
    <property type="match status" value="1"/>
</dbReference>
<comment type="similarity">
    <text evidence="3 12 13">Belongs to the DapA family.</text>
</comment>
<feature type="binding site" evidence="12">
    <location>
        <position position="46"/>
    </location>
    <ligand>
        <name>pyruvate</name>
        <dbReference type="ChEBI" id="CHEBI:15361"/>
    </ligand>
</feature>
<evidence type="ECO:0000313" key="14">
    <source>
        <dbReference type="EMBL" id="MBK1809272.1"/>
    </source>
</evidence>
<dbReference type="PROSITE" id="PS00665">
    <property type="entry name" value="DHDPS_1"/>
    <property type="match status" value="1"/>
</dbReference>
<feature type="site" description="Part of a proton relay during catalysis" evidence="12">
    <location>
        <position position="108"/>
    </location>
</feature>
<feature type="active site" description="Proton donor/acceptor" evidence="12">
    <location>
        <position position="134"/>
    </location>
</feature>
<evidence type="ECO:0000256" key="3">
    <source>
        <dbReference type="ARBA" id="ARBA00007592"/>
    </source>
</evidence>
<dbReference type="Pfam" id="PF00701">
    <property type="entry name" value="DHDPS"/>
    <property type="match status" value="1"/>
</dbReference>
<evidence type="ECO:0000256" key="6">
    <source>
        <dbReference type="ARBA" id="ARBA00022605"/>
    </source>
</evidence>
<feature type="binding site" evidence="12">
    <location>
        <position position="204"/>
    </location>
    <ligand>
        <name>pyruvate</name>
        <dbReference type="ChEBI" id="CHEBI:15361"/>
    </ligand>
</feature>
<dbReference type="InterPro" id="IPR005263">
    <property type="entry name" value="DapA"/>
</dbReference>
<dbReference type="InterPro" id="IPR013785">
    <property type="entry name" value="Aldolase_TIM"/>
</dbReference>
<comment type="subcellular location">
    <subcellularLocation>
        <location evidence="12">Cytoplasm</location>
    </subcellularLocation>
</comment>
<comment type="caution">
    <text evidence="14">The sequence shown here is derived from an EMBL/GenBank/DDBJ whole genome shotgun (WGS) entry which is preliminary data.</text>
</comment>
<comment type="catalytic activity">
    <reaction evidence="11 12">
        <text>L-aspartate 4-semialdehyde + pyruvate = (2S,4S)-4-hydroxy-2,3,4,5-tetrahydrodipicolinate + H2O + H(+)</text>
        <dbReference type="Rhea" id="RHEA:34171"/>
        <dbReference type="ChEBI" id="CHEBI:15361"/>
        <dbReference type="ChEBI" id="CHEBI:15377"/>
        <dbReference type="ChEBI" id="CHEBI:15378"/>
        <dbReference type="ChEBI" id="CHEBI:67139"/>
        <dbReference type="ChEBI" id="CHEBI:537519"/>
        <dbReference type="EC" id="4.3.3.7"/>
    </reaction>
</comment>
<evidence type="ECO:0000256" key="5">
    <source>
        <dbReference type="ARBA" id="ARBA00022490"/>
    </source>
</evidence>
<evidence type="ECO:0000256" key="9">
    <source>
        <dbReference type="ARBA" id="ARBA00023239"/>
    </source>
</evidence>
<dbReference type="Proteomes" id="UP000596739">
    <property type="component" value="Unassembled WGS sequence"/>
</dbReference>